<comment type="similarity">
    <text evidence="6">Belongs to the ABC-4 integral membrane protein family.</text>
</comment>
<evidence type="ECO:0000313" key="11">
    <source>
        <dbReference type="Proteomes" id="UP000607197"/>
    </source>
</evidence>
<comment type="subcellular location">
    <subcellularLocation>
        <location evidence="1">Cell membrane</location>
        <topology evidence="1">Multi-pass membrane protein</topology>
    </subcellularLocation>
</comment>
<sequence>MSKTRFPALLMARRNIRRTPLRSALAVLGIVIGVVAIASLGVFGATLQYSATNTLGDFGSDILVQPNQAEGFTSISDRDVRRMERVVTDGAVVPLRQDQAVVSYGRERTVVTVYGMNNPSAAFAAESGRIPDRFRGGALVGTNAAENLGLRVGNTLNVGNRSYRVNAILESGSGLSVISPGNAVILPVGEVDGRGYDQVLVTASSGQQANESAMAVKDAVNGREEKITVFEFGSITEQIGSFFGILNAFLLGIGSISLVVAGVSILNVMLMSTVERREEIGVLRAVGYQKRDVLKIILAEAALLGVAGGLGGVVLSVGAGLAINQFALGDPLYTFAPANLAYFALAFAFGFGTAVASGFYPAWKAANLNPVEALRR</sequence>
<dbReference type="OrthoDB" id="11469at2157"/>
<evidence type="ECO:0000256" key="6">
    <source>
        <dbReference type="ARBA" id="ARBA00038076"/>
    </source>
</evidence>
<proteinExistence type="inferred from homology"/>
<dbReference type="GO" id="GO:0022857">
    <property type="term" value="F:transmembrane transporter activity"/>
    <property type="evidence" value="ECO:0007669"/>
    <property type="project" value="TreeGrafter"/>
</dbReference>
<evidence type="ECO:0000256" key="5">
    <source>
        <dbReference type="ARBA" id="ARBA00023136"/>
    </source>
</evidence>
<evidence type="ECO:0000256" key="1">
    <source>
        <dbReference type="ARBA" id="ARBA00004651"/>
    </source>
</evidence>
<evidence type="ECO:0000259" key="8">
    <source>
        <dbReference type="Pfam" id="PF02687"/>
    </source>
</evidence>
<reference evidence="10" key="1">
    <citation type="journal article" date="2014" name="Int. J. Syst. Evol. Microbiol.">
        <title>Complete genome sequence of Corynebacterium casei LMG S-19264T (=DSM 44701T), isolated from a smear-ripened cheese.</title>
        <authorList>
            <consortium name="US DOE Joint Genome Institute (JGI-PGF)"/>
            <person name="Walter F."/>
            <person name="Albersmeier A."/>
            <person name="Kalinowski J."/>
            <person name="Ruckert C."/>
        </authorList>
    </citation>
    <scope>NUCLEOTIDE SEQUENCE</scope>
    <source>
        <strain evidence="10">JCM 19596</strain>
    </source>
</reference>
<feature type="transmembrane region" description="Helical" evidence="7">
    <location>
        <begin position="293"/>
        <end position="320"/>
    </location>
</feature>
<reference evidence="10" key="2">
    <citation type="submission" date="2020-09" db="EMBL/GenBank/DDBJ databases">
        <authorList>
            <person name="Sun Q."/>
            <person name="Ohkuma M."/>
        </authorList>
    </citation>
    <scope>NUCLEOTIDE SEQUENCE</scope>
    <source>
        <strain evidence="10">JCM 19596</strain>
    </source>
</reference>
<name>A0A830FCC7_9EURY</name>
<evidence type="ECO:0000256" key="2">
    <source>
        <dbReference type="ARBA" id="ARBA00022475"/>
    </source>
</evidence>
<feature type="domain" description="MacB-like periplasmic core" evidence="9">
    <location>
        <begin position="23"/>
        <end position="217"/>
    </location>
</feature>
<dbReference type="AlphaFoldDB" id="A0A830FCC7"/>
<keyword evidence="3 7" id="KW-0812">Transmembrane</keyword>
<feature type="domain" description="ABC3 transporter permease C-terminal" evidence="8">
    <location>
        <begin position="253"/>
        <end position="370"/>
    </location>
</feature>
<dbReference type="InterPro" id="IPR050250">
    <property type="entry name" value="Macrolide_Exporter_MacB"/>
</dbReference>
<keyword evidence="4 7" id="KW-1133">Transmembrane helix</keyword>
<dbReference type="GO" id="GO:0005886">
    <property type="term" value="C:plasma membrane"/>
    <property type="evidence" value="ECO:0007669"/>
    <property type="project" value="UniProtKB-SubCell"/>
</dbReference>
<organism evidence="10 11">
    <name type="scientific">Halocalculus aciditolerans</name>
    <dbReference type="NCBI Taxonomy" id="1383812"/>
    <lineage>
        <taxon>Archaea</taxon>
        <taxon>Methanobacteriati</taxon>
        <taxon>Methanobacteriota</taxon>
        <taxon>Stenosarchaea group</taxon>
        <taxon>Halobacteria</taxon>
        <taxon>Halobacteriales</taxon>
        <taxon>Halobacteriaceae</taxon>
        <taxon>Halocalculus</taxon>
    </lineage>
</organism>
<comment type="caution">
    <text evidence="10">The sequence shown here is derived from an EMBL/GenBank/DDBJ whole genome shotgun (WGS) entry which is preliminary data.</text>
</comment>
<dbReference type="PANTHER" id="PTHR30572:SF4">
    <property type="entry name" value="ABC TRANSPORTER PERMEASE YTRF"/>
    <property type="match status" value="1"/>
</dbReference>
<dbReference type="InterPro" id="IPR025857">
    <property type="entry name" value="MacB_PCD"/>
</dbReference>
<gene>
    <name evidence="10" type="ORF">GCM10009039_18400</name>
</gene>
<dbReference type="Pfam" id="PF12704">
    <property type="entry name" value="MacB_PCD"/>
    <property type="match status" value="1"/>
</dbReference>
<feature type="transmembrane region" description="Helical" evidence="7">
    <location>
        <begin position="340"/>
        <end position="360"/>
    </location>
</feature>
<feature type="transmembrane region" description="Helical" evidence="7">
    <location>
        <begin position="248"/>
        <end position="272"/>
    </location>
</feature>
<evidence type="ECO:0000256" key="4">
    <source>
        <dbReference type="ARBA" id="ARBA00022989"/>
    </source>
</evidence>
<keyword evidence="2" id="KW-1003">Cell membrane</keyword>
<dbReference type="EMBL" id="BMPG01000002">
    <property type="protein sequence ID" value="GGL60475.1"/>
    <property type="molecule type" value="Genomic_DNA"/>
</dbReference>
<evidence type="ECO:0000256" key="7">
    <source>
        <dbReference type="SAM" id="Phobius"/>
    </source>
</evidence>
<evidence type="ECO:0000256" key="3">
    <source>
        <dbReference type="ARBA" id="ARBA00022692"/>
    </source>
</evidence>
<accession>A0A830FCC7</accession>
<protein>
    <submittedName>
        <fullName evidence="10">ABC transporter substrate-binding protein</fullName>
    </submittedName>
</protein>
<dbReference type="InterPro" id="IPR003838">
    <property type="entry name" value="ABC3_permease_C"/>
</dbReference>
<evidence type="ECO:0000313" key="10">
    <source>
        <dbReference type="EMBL" id="GGL60475.1"/>
    </source>
</evidence>
<evidence type="ECO:0000259" key="9">
    <source>
        <dbReference type="Pfam" id="PF12704"/>
    </source>
</evidence>
<dbReference type="Proteomes" id="UP000607197">
    <property type="component" value="Unassembled WGS sequence"/>
</dbReference>
<feature type="transmembrane region" description="Helical" evidence="7">
    <location>
        <begin position="21"/>
        <end position="43"/>
    </location>
</feature>
<dbReference type="Pfam" id="PF02687">
    <property type="entry name" value="FtsX"/>
    <property type="match status" value="1"/>
</dbReference>
<dbReference type="RefSeq" id="WP_188978187.1">
    <property type="nucleotide sequence ID" value="NZ_BMPG01000002.1"/>
</dbReference>
<keyword evidence="11" id="KW-1185">Reference proteome</keyword>
<keyword evidence="5 7" id="KW-0472">Membrane</keyword>
<dbReference type="PANTHER" id="PTHR30572">
    <property type="entry name" value="MEMBRANE COMPONENT OF TRANSPORTER-RELATED"/>
    <property type="match status" value="1"/>
</dbReference>